<dbReference type="PANTHER" id="PTHR22406:SF7">
    <property type="entry name" value="NASCENT POLYPEPTIDE-ASSOCIATED COMPLEX SUBUNIT ALPHA, MUSCLE-SPECIFIC FORM"/>
    <property type="match status" value="1"/>
</dbReference>
<dbReference type="InterPro" id="IPR026179">
    <property type="entry name" value="Slain"/>
</dbReference>
<feature type="region of interest" description="Disordered" evidence="3">
    <location>
        <begin position="463"/>
        <end position="608"/>
    </location>
</feature>
<dbReference type="Pfam" id="PF15301">
    <property type="entry name" value="SLAIN"/>
    <property type="match status" value="1"/>
</dbReference>
<dbReference type="AlphaFoldDB" id="A0A7M7NGN7"/>
<reference evidence="5" key="1">
    <citation type="submission" date="2015-02" db="EMBL/GenBank/DDBJ databases">
        <title>Genome sequencing for Strongylocentrotus purpuratus.</title>
        <authorList>
            <person name="Murali S."/>
            <person name="Liu Y."/>
            <person name="Vee V."/>
            <person name="English A."/>
            <person name="Wang M."/>
            <person name="Skinner E."/>
            <person name="Han Y."/>
            <person name="Muzny D.M."/>
            <person name="Worley K.C."/>
            <person name="Gibbs R.A."/>
        </authorList>
    </citation>
    <scope>NUCLEOTIDE SEQUENCE</scope>
</reference>
<dbReference type="EnsemblMetazoa" id="XM_030980328">
    <property type="protein sequence ID" value="XP_030836188"/>
    <property type="gene ID" value="LOC591389"/>
</dbReference>
<evidence type="ECO:0008006" key="6">
    <source>
        <dbReference type="Google" id="ProtNLM"/>
    </source>
</evidence>
<evidence type="ECO:0000313" key="5">
    <source>
        <dbReference type="Proteomes" id="UP000007110"/>
    </source>
</evidence>
<dbReference type="OrthoDB" id="10033373at2759"/>
<keyword evidence="5" id="KW-1185">Reference proteome</keyword>
<feature type="compositionally biased region" description="Polar residues" evidence="3">
    <location>
        <begin position="37"/>
        <end position="51"/>
    </location>
</feature>
<feature type="compositionally biased region" description="Basic and acidic residues" evidence="3">
    <location>
        <begin position="326"/>
        <end position="345"/>
    </location>
</feature>
<feature type="region of interest" description="Disordered" evidence="3">
    <location>
        <begin position="156"/>
        <end position="207"/>
    </location>
</feature>
<proteinExistence type="inferred from homology"/>
<feature type="region of interest" description="Disordered" evidence="3">
    <location>
        <begin position="221"/>
        <end position="429"/>
    </location>
</feature>
<feature type="compositionally biased region" description="Polar residues" evidence="3">
    <location>
        <begin position="156"/>
        <end position="167"/>
    </location>
</feature>
<feature type="compositionally biased region" description="Basic and acidic residues" evidence="3">
    <location>
        <begin position="407"/>
        <end position="418"/>
    </location>
</feature>
<dbReference type="FunCoup" id="A0A7M7NGN7">
    <property type="interactions" value="3"/>
</dbReference>
<evidence type="ECO:0000256" key="1">
    <source>
        <dbReference type="ARBA" id="ARBA00006652"/>
    </source>
</evidence>
<reference evidence="4" key="2">
    <citation type="submission" date="2021-01" db="UniProtKB">
        <authorList>
            <consortium name="EnsemblMetazoa"/>
        </authorList>
    </citation>
    <scope>IDENTIFICATION</scope>
</reference>
<evidence type="ECO:0000256" key="3">
    <source>
        <dbReference type="SAM" id="MobiDB-lite"/>
    </source>
</evidence>
<feature type="compositionally biased region" description="Basic and acidic residues" evidence="3">
    <location>
        <begin position="597"/>
        <end position="608"/>
    </location>
</feature>
<feature type="compositionally biased region" description="Basic and acidic residues" evidence="3">
    <location>
        <begin position="197"/>
        <end position="207"/>
    </location>
</feature>
<feature type="region of interest" description="Disordered" evidence="3">
    <location>
        <begin position="32"/>
        <end position="51"/>
    </location>
</feature>
<keyword evidence="2" id="KW-0175">Coiled coil</keyword>
<accession>A0A7M7NGN7</accession>
<evidence type="ECO:0000313" key="4">
    <source>
        <dbReference type="EnsemblMetazoa" id="XP_030836188"/>
    </source>
</evidence>
<feature type="compositionally biased region" description="Basic and acidic residues" evidence="3">
    <location>
        <begin position="265"/>
        <end position="274"/>
    </location>
</feature>
<dbReference type="PANTHER" id="PTHR22406">
    <property type="entry name" value="NASCENT POLYPEPTIDE-ASSOCIATED COMPLEX SUBUNIT ALPHA, MUSCLE-SPECIFIC FORM"/>
    <property type="match status" value="1"/>
</dbReference>
<organism evidence="4 5">
    <name type="scientific">Strongylocentrotus purpuratus</name>
    <name type="common">Purple sea urchin</name>
    <dbReference type="NCBI Taxonomy" id="7668"/>
    <lineage>
        <taxon>Eukaryota</taxon>
        <taxon>Metazoa</taxon>
        <taxon>Echinodermata</taxon>
        <taxon>Eleutherozoa</taxon>
        <taxon>Echinozoa</taxon>
        <taxon>Echinoidea</taxon>
        <taxon>Euechinoidea</taxon>
        <taxon>Echinacea</taxon>
        <taxon>Camarodonta</taxon>
        <taxon>Echinidea</taxon>
        <taxon>Strongylocentrotidae</taxon>
        <taxon>Strongylocentrotus</taxon>
    </lineage>
</organism>
<feature type="compositionally biased region" description="Pro residues" evidence="3">
    <location>
        <begin position="486"/>
        <end position="499"/>
    </location>
</feature>
<dbReference type="RefSeq" id="XP_030836188.1">
    <property type="nucleotide sequence ID" value="XM_030980328.1"/>
</dbReference>
<name>A0A7M7NGN7_STRPU</name>
<dbReference type="GO" id="GO:0007020">
    <property type="term" value="P:microtubule nucleation"/>
    <property type="evidence" value="ECO:0000318"/>
    <property type="project" value="GO_Central"/>
</dbReference>
<evidence type="ECO:0000256" key="2">
    <source>
        <dbReference type="ARBA" id="ARBA00023054"/>
    </source>
</evidence>
<dbReference type="GeneID" id="591389"/>
<feature type="compositionally biased region" description="Polar residues" evidence="3">
    <location>
        <begin position="582"/>
        <end position="595"/>
    </location>
</feature>
<dbReference type="OMA" id="GHYKYSA"/>
<dbReference type="InParanoid" id="A0A7M7NGN7"/>
<protein>
    <recommendedName>
        <fullName evidence="6">SLAIN motif-containing protein 2</fullName>
    </recommendedName>
</protein>
<feature type="compositionally biased region" description="Low complexity" evidence="3">
    <location>
        <begin position="255"/>
        <end position="264"/>
    </location>
</feature>
<dbReference type="KEGG" id="spu:591389"/>
<dbReference type="GO" id="GO:0031122">
    <property type="term" value="P:cytoplasmic microtubule organization"/>
    <property type="evidence" value="ECO:0000318"/>
    <property type="project" value="GO_Central"/>
</dbReference>
<dbReference type="Proteomes" id="UP000007110">
    <property type="component" value="Unassembled WGS sequence"/>
</dbReference>
<comment type="similarity">
    <text evidence="1">Belongs to the SLAIN motif-containing family.</text>
</comment>
<feature type="compositionally biased region" description="Basic and acidic residues" evidence="3">
    <location>
        <begin position="283"/>
        <end position="310"/>
    </location>
</feature>
<dbReference type="GO" id="GO:0031116">
    <property type="term" value="P:positive regulation of microtubule polymerization"/>
    <property type="evidence" value="ECO:0000318"/>
    <property type="project" value="GO_Central"/>
</dbReference>
<sequence length="608" mass="67767">MENTINPEVEVKKLQDLVRKLEKQNELLRSKADAIGSPTSNGTLPLTEANTNLNSNGDIKSGKIGAKRTNNSDKGLLDAVKVLDTNLGDSDDDTWLYTSPIKPASPEQKCVSPYDWIRQDFEHPTRDQESAKKCLLAKLDEVSRANRNSMGPSVMALQQPQIPNQGNADPLRGIDKLETSPRSQSPPPSQTQRRRTSKEERMGLAKLEDVTDVQILARMQEESLRQAMNSSPANSPRRITVSPASSENALHRSASRSSSVSSTEGKSEDGEEGQRSNVVRRRPSFERIRKAGEGGRRDGLYRNNPDYRPEDMEEWEYSRPVIGRRLSQEKIRRPSGEGNERKELSPRGPPDGRNGDAKHNAVNRLRGTDEHSKINGLHRRHHDARNGELKAPSKKVIVRRSPSLESPQRRQQKEDRRRYSFSPGAARQALNQMLNAEDDEIQDDEGDESLDIMAELQRPTNFFAEKSPGHRGSLPNLNNRTHVIQPPAPHPTPCTPPQTPMNNESQYQPDMTGVDSGSRMKQPSSIPVNRAPSPRTLKQPSPTKLRGASPHRGSGIPVRASQMDKSQIPRPRSAVIPKSGIPSPNNRTAVSPRSSVKTRDDSWREGCY</sequence>